<dbReference type="Pfam" id="PF00501">
    <property type="entry name" value="AMP-binding"/>
    <property type="match status" value="1"/>
</dbReference>
<evidence type="ECO:0000313" key="3">
    <source>
        <dbReference type="EMBL" id="KAJ5454770.1"/>
    </source>
</evidence>
<sequence length="692" mass="76201">MAATPLPRKLWEHPDPESTQMGQFRRELERSTGRKFDSFHGMYLYSIQNRAAFWAFCWEFFPIIHEGTYTHVVDETARMDSIPSWFTGIKLNFAENLLFTGRAGDTTGKEDQKIAVTEVREGDARNAVHLTWAQLRQRTGALAQAMKANGVARGDRVAACSANSIDTLVVLLATTALGAIFSSSSTDMGAKGVLDRVLQIKPRWLFMDDLAVYNGKTIDLRGKMKEIARGMESVVEFQGIVSLPRFSAEPADISSIPRGLTLSSFLAKAGGNDHLEFERVAFRDSAFVVYSSGTTGQPKCIVHSVGGVLLNGFKEGCLHSEFTRQSVNLQYTTTGWIMYLSAVQTLALGSRVVLYDGSPFIPEVASLVKLAAQERVTHLGISPRWLQELQRANVRPREIVDLSALQVVTSTGMVLRDALFEWFYDQGFPAHTRLNNISGGTDIAGCFGTSNPLTPVYVGGCAGCSLGVPVEVYDSTIEGGEGIQGVAIEEGVPGELVATSAFPNMPTMFWGDTDGKKYFNAYFARFDNVWTHGDFVAIHPITKQLVFHGRADGVLNPSGVRFGSAEIYRVIEGKFTQEIADSICVGQRRPSDTDERVMLFLLMKPGVAFTADLVTRVKSAIRTELSARHVPAFIFETPEIPTTVNLKKVELPVKQIVSGKRIQPSGTLLNPGSLDFYYRFAEVEKLVRESKL</sequence>
<dbReference type="GeneID" id="81599351"/>
<dbReference type="PANTHER" id="PTHR42921:SF4">
    <property type="entry name" value="ACETOACETYL-COA SYNTHASE (AFU_ORTHOLOGUE AFUA_8G04770)"/>
    <property type="match status" value="1"/>
</dbReference>
<evidence type="ECO:0000259" key="2">
    <source>
        <dbReference type="Pfam" id="PF00501"/>
    </source>
</evidence>
<dbReference type="SUPFAM" id="SSF56801">
    <property type="entry name" value="Acetyl-CoA synthetase-like"/>
    <property type="match status" value="1"/>
</dbReference>
<dbReference type="AlphaFoldDB" id="A0AAD6C8U7"/>
<dbReference type="PROSITE" id="PS00455">
    <property type="entry name" value="AMP_BINDING"/>
    <property type="match status" value="1"/>
</dbReference>
<name>A0AAD6C8U7_9EURO</name>
<protein>
    <submittedName>
        <fullName evidence="3">Acetoacetyl-CoA synthetase</fullName>
    </submittedName>
</protein>
<dbReference type="InterPro" id="IPR042099">
    <property type="entry name" value="ANL_N_sf"/>
</dbReference>
<dbReference type="InterPro" id="IPR045851">
    <property type="entry name" value="AMP-bd_C_sf"/>
</dbReference>
<reference evidence="3" key="1">
    <citation type="submission" date="2022-12" db="EMBL/GenBank/DDBJ databases">
        <authorList>
            <person name="Petersen C."/>
        </authorList>
    </citation>
    <scope>NUCLEOTIDE SEQUENCE</scope>
    <source>
        <strain evidence="3">IBT 16125</strain>
    </source>
</reference>
<comment type="caution">
    <text evidence="3">The sequence shown here is derived from an EMBL/GenBank/DDBJ whole genome shotgun (WGS) entry which is preliminary data.</text>
</comment>
<dbReference type="Gene3D" id="3.40.50.12780">
    <property type="entry name" value="N-terminal domain of ligase-like"/>
    <property type="match status" value="1"/>
</dbReference>
<dbReference type="InterPro" id="IPR020845">
    <property type="entry name" value="AMP-binding_CS"/>
</dbReference>
<evidence type="ECO:0000256" key="1">
    <source>
        <dbReference type="SAM" id="MobiDB-lite"/>
    </source>
</evidence>
<gene>
    <name evidence="3" type="ORF">N7458_005726</name>
</gene>
<dbReference type="EMBL" id="JAPVEA010000005">
    <property type="protein sequence ID" value="KAJ5454770.1"/>
    <property type="molecule type" value="Genomic_DNA"/>
</dbReference>
<evidence type="ECO:0000313" key="4">
    <source>
        <dbReference type="Proteomes" id="UP001213681"/>
    </source>
</evidence>
<feature type="region of interest" description="Disordered" evidence="1">
    <location>
        <begin position="1"/>
        <end position="22"/>
    </location>
</feature>
<dbReference type="NCBIfam" id="TIGR01217">
    <property type="entry name" value="ac_ac_CoA_syn"/>
    <property type="match status" value="1"/>
</dbReference>
<organism evidence="3 4">
    <name type="scientific">Penicillium daleae</name>
    <dbReference type="NCBI Taxonomy" id="63821"/>
    <lineage>
        <taxon>Eukaryota</taxon>
        <taxon>Fungi</taxon>
        <taxon>Dikarya</taxon>
        <taxon>Ascomycota</taxon>
        <taxon>Pezizomycotina</taxon>
        <taxon>Eurotiomycetes</taxon>
        <taxon>Eurotiomycetidae</taxon>
        <taxon>Eurotiales</taxon>
        <taxon>Aspergillaceae</taxon>
        <taxon>Penicillium</taxon>
    </lineage>
</organism>
<dbReference type="Gene3D" id="3.30.300.30">
    <property type="match status" value="1"/>
</dbReference>
<accession>A0AAD6C8U7</accession>
<dbReference type="InterPro" id="IPR000873">
    <property type="entry name" value="AMP-dep_synth/lig_dom"/>
</dbReference>
<keyword evidence="4" id="KW-1185">Reference proteome</keyword>
<dbReference type="InterPro" id="IPR005914">
    <property type="entry name" value="Acac_CoA_synth"/>
</dbReference>
<feature type="domain" description="AMP-dependent synthetase/ligase" evidence="2">
    <location>
        <begin position="113"/>
        <end position="498"/>
    </location>
</feature>
<dbReference type="GO" id="GO:0030729">
    <property type="term" value="F:acetoacetate-CoA ligase activity"/>
    <property type="evidence" value="ECO:0007669"/>
    <property type="project" value="InterPro"/>
</dbReference>
<proteinExistence type="predicted"/>
<dbReference type="PANTHER" id="PTHR42921">
    <property type="entry name" value="ACETOACETYL-COA SYNTHETASE"/>
    <property type="match status" value="1"/>
</dbReference>
<dbReference type="RefSeq" id="XP_056767726.1">
    <property type="nucleotide sequence ID" value="XM_056909108.1"/>
</dbReference>
<dbReference type="GO" id="GO:0006629">
    <property type="term" value="P:lipid metabolic process"/>
    <property type="evidence" value="ECO:0007669"/>
    <property type="project" value="InterPro"/>
</dbReference>
<reference evidence="3" key="2">
    <citation type="journal article" date="2023" name="IMA Fungus">
        <title>Comparative genomic study of the Penicillium genus elucidates a diverse pangenome and 15 lateral gene transfer events.</title>
        <authorList>
            <person name="Petersen C."/>
            <person name="Sorensen T."/>
            <person name="Nielsen M.R."/>
            <person name="Sondergaard T.E."/>
            <person name="Sorensen J.L."/>
            <person name="Fitzpatrick D.A."/>
            <person name="Frisvad J.C."/>
            <person name="Nielsen K.L."/>
        </authorList>
    </citation>
    <scope>NUCLEOTIDE SEQUENCE</scope>
    <source>
        <strain evidence="3">IBT 16125</strain>
    </source>
</reference>
<dbReference type="Proteomes" id="UP001213681">
    <property type="component" value="Unassembled WGS sequence"/>
</dbReference>